<dbReference type="GO" id="GO:0008757">
    <property type="term" value="F:S-adenosylmethionine-dependent methyltransferase activity"/>
    <property type="evidence" value="ECO:0007669"/>
    <property type="project" value="InterPro"/>
</dbReference>
<evidence type="ECO:0000259" key="1">
    <source>
        <dbReference type="Pfam" id="PF08241"/>
    </source>
</evidence>
<comment type="caution">
    <text evidence="2">The sequence shown here is derived from an EMBL/GenBank/DDBJ whole genome shotgun (WGS) entry which is preliminary data.</text>
</comment>
<feature type="domain" description="Methyltransferase type 11" evidence="1">
    <location>
        <begin position="62"/>
        <end position="157"/>
    </location>
</feature>
<dbReference type="GO" id="GO:0032259">
    <property type="term" value="P:methylation"/>
    <property type="evidence" value="ECO:0007669"/>
    <property type="project" value="UniProtKB-KW"/>
</dbReference>
<keyword evidence="2" id="KW-0808">Transferase</keyword>
<dbReference type="InterPro" id="IPR013216">
    <property type="entry name" value="Methyltransf_11"/>
</dbReference>
<name>A0A845QSQ5_9CLOT</name>
<reference evidence="2 3" key="1">
    <citation type="submission" date="2018-08" db="EMBL/GenBank/DDBJ databases">
        <title>Murine metabolic-syndrome-specific gut microbial biobank.</title>
        <authorList>
            <person name="Liu C."/>
        </authorList>
    </citation>
    <scope>NUCLEOTIDE SEQUENCE [LARGE SCALE GENOMIC DNA]</scope>
    <source>
        <strain evidence="2 3">583</strain>
    </source>
</reference>
<dbReference type="InterPro" id="IPR029063">
    <property type="entry name" value="SAM-dependent_MTases_sf"/>
</dbReference>
<sequence length="257" mass="28953">MDILKHNSMAWDNEVKLGNKWTIPVTKAQIQDAKKGKYELLLTPTKPVPKEWIGDIKGKNVLCLASGGGQQGPIVSALGANVTVFDNSKEQLKKDEMVSERDNLSIKLEQGDMRDLSRFEDESFDFIFHPVSNCFISNIELVWKECYRILKKGGVLISGFVNPISFIFDLYEWEKNNKLIVSNSIPYSDIDDLPKEQLEERIKNNDTLDFGHSLQSQIGAQIDAGFLIGGFYEDSSGHGDLLDEYIDTFIATKALKL</sequence>
<dbReference type="SUPFAM" id="SSF53335">
    <property type="entry name" value="S-adenosyl-L-methionine-dependent methyltransferases"/>
    <property type="match status" value="1"/>
</dbReference>
<keyword evidence="3" id="KW-1185">Reference proteome</keyword>
<proteinExistence type="predicted"/>
<dbReference type="Proteomes" id="UP000467132">
    <property type="component" value="Unassembled WGS sequence"/>
</dbReference>
<dbReference type="Gene3D" id="3.40.50.150">
    <property type="entry name" value="Vaccinia Virus protein VP39"/>
    <property type="match status" value="1"/>
</dbReference>
<dbReference type="EMBL" id="QXXA01000003">
    <property type="protein sequence ID" value="NBI05565.1"/>
    <property type="molecule type" value="Genomic_DNA"/>
</dbReference>
<gene>
    <name evidence="2" type="ORF">D3Z33_01700</name>
</gene>
<evidence type="ECO:0000313" key="2">
    <source>
        <dbReference type="EMBL" id="NBI05565.1"/>
    </source>
</evidence>
<dbReference type="AlphaFoldDB" id="A0A845QSQ5"/>
<protein>
    <submittedName>
        <fullName evidence="2">Class I SAM-dependent methyltransferase</fullName>
    </submittedName>
</protein>
<accession>A0A845QSQ5</accession>
<organism evidence="2 3">
    <name type="scientific">Senegalia massiliensis</name>
    <dbReference type="NCBI Taxonomy" id="1720316"/>
    <lineage>
        <taxon>Bacteria</taxon>
        <taxon>Bacillati</taxon>
        <taxon>Bacillota</taxon>
        <taxon>Clostridia</taxon>
        <taxon>Eubacteriales</taxon>
        <taxon>Clostridiaceae</taxon>
        <taxon>Senegalia</taxon>
    </lineage>
</organism>
<keyword evidence="2" id="KW-0489">Methyltransferase</keyword>
<dbReference type="RefSeq" id="WP_160196071.1">
    <property type="nucleotide sequence ID" value="NZ_QXXA01000003.1"/>
</dbReference>
<evidence type="ECO:0000313" key="3">
    <source>
        <dbReference type="Proteomes" id="UP000467132"/>
    </source>
</evidence>
<dbReference type="Pfam" id="PF08241">
    <property type="entry name" value="Methyltransf_11"/>
    <property type="match status" value="1"/>
</dbReference>
<dbReference type="CDD" id="cd02440">
    <property type="entry name" value="AdoMet_MTases"/>
    <property type="match status" value="1"/>
</dbReference>
<dbReference type="OrthoDB" id="9772751at2"/>